<sequence>MASNRRSTAPRRGRVGFLGTASTNASQSRFSTSSRARSRFLACERCWSTTTRMTGPNFATRRSRTSASIPRAVRRSTSASTRVWARLACCPPGPPDGPKRHRTWSTGIWHPGPVDRIRSLMPAQLTVTVAPGDAGTRRRREASGGRKGS</sequence>
<dbReference type="AlphaFoldDB" id="A0A381P7R1"/>
<proteinExistence type="predicted"/>
<protein>
    <submittedName>
        <fullName evidence="2">Uncharacterized protein</fullName>
    </submittedName>
</protein>
<reference evidence="2" key="1">
    <citation type="submission" date="2018-05" db="EMBL/GenBank/DDBJ databases">
        <authorList>
            <person name="Lanie J.A."/>
            <person name="Ng W.-L."/>
            <person name="Kazmierczak K.M."/>
            <person name="Andrzejewski T.M."/>
            <person name="Davidsen T.M."/>
            <person name="Wayne K.J."/>
            <person name="Tettelin H."/>
            <person name="Glass J.I."/>
            <person name="Rusch D."/>
            <person name="Podicherti R."/>
            <person name="Tsui H.-C.T."/>
            <person name="Winkler M.E."/>
        </authorList>
    </citation>
    <scope>NUCLEOTIDE SEQUENCE</scope>
</reference>
<accession>A0A381P7R1</accession>
<evidence type="ECO:0000313" key="2">
    <source>
        <dbReference type="EMBL" id="SUZ62634.1"/>
    </source>
</evidence>
<dbReference type="EMBL" id="UINC01000883">
    <property type="protein sequence ID" value="SUZ62634.1"/>
    <property type="molecule type" value="Genomic_DNA"/>
</dbReference>
<gene>
    <name evidence="2" type="ORF">METZ01_LOCUS15488</name>
</gene>
<organism evidence="2">
    <name type="scientific">marine metagenome</name>
    <dbReference type="NCBI Taxonomy" id="408172"/>
    <lineage>
        <taxon>unclassified sequences</taxon>
        <taxon>metagenomes</taxon>
        <taxon>ecological metagenomes</taxon>
    </lineage>
</organism>
<feature type="region of interest" description="Disordered" evidence="1">
    <location>
        <begin position="52"/>
        <end position="77"/>
    </location>
</feature>
<feature type="compositionally biased region" description="Low complexity" evidence="1">
    <location>
        <begin position="22"/>
        <end position="31"/>
    </location>
</feature>
<name>A0A381P7R1_9ZZZZ</name>
<evidence type="ECO:0000256" key="1">
    <source>
        <dbReference type="SAM" id="MobiDB-lite"/>
    </source>
</evidence>
<feature type="region of interest" description="Disordered" evidence="1">
    <location>
        <begin position="1"/>
        <end position="31"/>
    </location>
</feature>
<feature type="region of interest" description="Disordered" evidence="1">
    <location>
        <begin position="130"/>
        <end position="149"/>
    </location>
</feature>